<organism evidence="8 9">
    <name type="scientific">Phoxinus phoxinus</name>
    <name type="common">Eurasian minnow</name>
    <dbReference type="NCBI Taxonomy" id="58324"/>
    <lineage>
        <taxon>Eukaryota</taxon>
        <taxon>Metazoa</taxon>
        <taxon>Chordata</taxon>
        <taxon>Craniata</taxon>
        <taxon>Vertebrata</taxon>
        <taxon>Euteleostomi</taxon>
        <taxon>Actinopterygii</taxon>
        <taxon>Neopterygii</taxon>
        <taxon>Teleostei</taxon>
        <taxon>Ostariophysi</taxon>
        <taxon>Cypriniformes</taxon>
        <taxon>Leuciscidae</taxon>
        <taxon>Phoxininae</taxon>
        <taxon>Phoxinus</taxon>
    </lineage>
</organism>
<dbReference type="PANTHER" id="PTHR48071">
    <property type="entry name" value="SRCR DOMAIN-CONTAINING PROTEIN"/>
    <property type="match status" value="1"/>
</dbReference>
<keyword evidence="3 5" id="KW-1015">Disulfide bond</keyword>
<name>A0AAN9CGR8_9TELE</name>
<dbReference type="PROSITE" id="PS50287">
    <property type="entry name" value="SRCR_2"/>
    <property type="match status" value="3"/>
</dbReference>
<feature type="disulfide bond" evidence="5">
    <location>
        <begin position="195"/>
        <end position="205"/>
    </location>
</feature>
<feature type="disulfide bond" evidence="5">
    <location>
        <begin position="92"/>
        <end position="102"/>
    </location>
</feature>
<dbReference type="FunFam" id="3.10.250.10:FF:000006">
    <property type="entry name" value="neurotrypsin isoform X2"/>
    <property type="match status" value="2"/>
</dbReference>
<dbReference type="PRINTS" id="PR00258">
    <property type="entry name" value="SPERACTRCPTR"/>
</dbReference>
<dbReference type="PROSITE" id="PS00420">
    <property type="entry name" value="SRCR_1"/>
    <property type="match status" value="1"/>
</dbReference>
<dbReference type="Gene3D" id="3.10.250.10">
    <property type="entry name" value="SRCR-like domain"/>
    <property type="match status" value="3"/>
</dbReference>
<protein>
    <recommendedName>
        <fullName evidence="7">SRCR domain-containing protein</fullName>
    </recommendedName>
</protein>
<evidence type="ECO:0000313" key="9">
    <source>
        <dbReference type="Proteomes" id="UP001364617"/>
    </source>
</evidence>
<feature type="disulfide bond" evidence="5">
    <location>
        <begin position="164"/>
        <end position="225"/>
    </location>
</feature>
<feature type="domain" description="SRCR" evidence="7">
    <location>
        <begin position="126"/>
        <end position="226"/>
    </location>
</feature>
<dbReference type="AlphaFoldDB" id="A0AAN9CGR8"/>
<comment type="caution">
    <text evidence="5">Lacks conserved residue(s) required for the propagation of feature annotation.</text>
</comment>
<comment type="caution">
    <text evidence="8">The sequence shown here is derived from an EMBL/GenBank/DDBJ whole genome shotgun (WGS) entry which is preliminary data.</text>
</comment>
<feature type="disulfide bond" evidence="5">
    <location>
        <begin position="295"/>
        <end position="305"/>
    </location>
</feature>
<dbReference type="EMBL" id="JAYKXH010000021">
    <property type="protein sequence ID" value="KAK7129824.1"/>
    <property type="molecule type" value="Genomic_DNA"/>
</dbReference>
<dbReference type="FunFam" id="3.10.250.10:FF:000009">
    <property type="entry name" value="WC1"/>
    <property type="match status" value="1"/>
</dbReference>
<accession>A0AAN9CGR8</accession>
<dbReference type="GO" id="GO:0016020">
    <property type="term" value="C:membrane"/>
    <property type="evidence" value="ECO:0007669"/>
    <property type="project" value="InterPro"/>
</dbReference>
<dbReference type="Proteomes" id="UP001364617">
    <property type="component" value="Unassembled WGS sequence"/>
</dbReference>
<dbReference type="SUPFAM" id="SSF56487">
    <property type="entry name" value="SRCR-like"/>
    <property type="match status" value="3"/>
</dbReference>
<evidence type="ECO:0000256" key="5">
    <source>
        <dbReference type="PROSITE-ProRule" id="PRU00196"/>
    </source>
</evidence>
<feature type="domain" description="SRCR" evidence="7">
    <location>
        <begin position="228"/>
        <end position="326"/>
    </location>
</feature>
<keyword evidence="2" id="KW-0677">Repeat</keyword>
<dbReference type="PANTHER" id="PTHR48071:SF18">
    <property type="entry name" value="DELETED IN MALIGNANT BRAIN TUMORS 1 PROTEIN-RELATED"/>
    <property type="match status" value="1"/>
</dbReference>
<keyword evidence="1 6" id="KW-0732">Signal</keyword>
<keyword evidence="4" id="KW-0325">Glycoprotein</keyword>
<feature type="domain" description="SRCR" evidence="7">
    <location>
        <begin position="23"/>
        <end position="123"/>
    </location>
</feature>
<proteinExistence type="predicted"/>
<keyword evidence="9" id="KW-1185">Reference proteome</keyword>
<feature type="chain" id="PRO_5042993768" description="SRCR domain-containing protein" evidence="6">
    <location>
        <begin position="22"/>
        <end position="392"/>
    </location>
</feature>
<evidence type="ECO:0000259" key="7">
    <source>
        <dbReference type="PROSITE" id="PS50287"/>
    </source>
</evidence>
<evidence type="ECO:0000256" key="1">
    <source>
        <dbReference type="ARBA" id="ARBA00022729"/>
    </source>
</evidence>
<feature type="disulfide bond" evidence="5">
    <location>
        <begin position="151"/>
        <end position="215"/>
    </location>
</feature>
<feature type="signal peptide" evidence="6">
    <location>
        <begin position="1"/>
        <end position="21"/>
    </location>
</feature>
<dbReference type="InterPro" id="IPR036772">
    <property type="entry name" value="SRCR-like_dom_sf"/>
</dbReference>
<feature type="disulfide bond" evidence="5">
    <location>
        <begin position="48"/>
        <end position="112"/>
    </location>
</feature>
<evidence type="ECO:0000313" key="8">
    <source>
        <dbReference type="EMBL" id="KAK7129824.1"/>
    </source>
</evidence>
<sequence>MLNSLWFILMLDFGNGPPVEAFLRLMNGMGFCSGRVEVLYNGQWGTVCDDDWDLSDAAVVCREMGCGEVIDAKSEAYFGQGSGQIWMDDVNCIGTETSLNNCRTNGWGIHNCVHDEDAGVICEAFIRLVNAIDSCSGRVEVLYNGQWGTVCDDGWDLSDAAVVCKELDCGDAVEAKSAAYFGQGVGPVWMGAAQCTGTEASLMNCTSTKWGIQSCGHLKDAGATCNNVKLVTGSSACDGRVQIRYHEHWGAVCYTGWDLEDATVLCQELDCGELAEPKAYVGPSVGQIWMDNVTCTGNERTVRDCPFTGWGVNSCLNTLHAGVFCQKIERQVVVRIMVKAKIGVNVNDPHIKKDLLDKIRNVVQITGKYRVNWRTQPDGQVFHKQKTATGPF</sequence>
<dbReference type="Pfam" id="PF00530">
    <property type="entry name" value="SRCR"/>
    <property type="match status" value="3"/>
</dbReference>
<evidence type="ECO:0000256" key="6">
    <source>
        <dbReference type="SAM" id="SignalP"/>
    </source>
</evidence>
<dbReference type="SMART" id="SM00202">
    <property type="entry name" value="SR"/>
    <property type="match status" value="3"/>
</dbReference>
<reference evidence="8 9" key="1">
    <citation type="submission" date="2024-02" db="EMBL/GenBank/DDBJ databases">
        <title>Chromosome-level genome assembly of the Eurasian Minnow (Phoxinus phoxinus).</title>
        <authorList>
            <person name="Oriowo T.O."/>
            <person name="Martin S."/>
            <person name="Stange M."/>
            <person name="Chrysostomakis Y."/>
            <person name="Brown T."/>
            <person name="Winkler S."/>
            <person name="Kukowka S."/>
            <person name="Myers E.W."/>
            <person name="Bohne A."/>
        </authorList>
    </citation>
    <scope>NUCLEOTIDE SEQUENCE [LARGE SCALE GENOMIC DNA]</scope>
    <source>
        <strain evidence="8">ZFMK-TIS-60720</strain>
        <tissue evidence="8">Whole Organism</tissue>
    </source>
</reference>
<dbReference type="InterPro" id="IPR001190">
    <property type="entry name" value="SRCR"/>
</dbReference>
<evidence type="ECO:0000256" key="2">
    <source>
        <dbReference type="ARBA" id="ARBA00022737"/>
    </source>
</evidence>
<evidence type="ECO:0000256" key="3">
    <source>
        <dbReference type="ARBA" id="ARBA00023157"/>
    </source>
</evidence>
<gene>
    <name evidence="8" type="ORF">R3I93_019461</name>
</gene>
<evidence type="ECO:0000256" key="4">
    <source>
        <dbReference type="ARBA" id="ARBA00023180"/>
    </source>
</evidence>
<feature type="disulfide bond" evidence="5">
    <location>
        <begin position="61"/>
        <end position="122"/>
    </location>
</feature>